<dbReference type="InterPro" id="IPR005110">
    <property type="entry name" value="MoeA_linker/N"/>
</dbReference>
<comment type="cofactor">
    <cofactor evidence="6">
        <name>Mg(2+)</name>
        <dbReference type="ChEBI" id="CHEBI:18420"/>
    </cofactor>
</comment>
<dbReference type="EMBL" id="FQXS01000006">
    <property type="protein sequence ID" value="SHH68780.1"/>
    <property type="molecule type" value="Genomic_DNA"/>
</dbReference>
<keyword evidence="6" id="KW-0500">Molybdenum</keyword>
<dbReference type="PANTHER" id="PTHR10192">
    <property type="entry name" value="MOLYBDOPTERIN BIOSYNTHESIS PROTEIN"/>
    <property type="match status" value="1"/>
</dbReference>
<proteinExistence type="inferred from homology"/>
<comment type="catalytic activity">
    <reaction evidence="5">
        <text>adenylyl-molybdopterin + molybdate = Mo-molybdopterin + AMP + H(+)</text>
        <dbReference type="Rhea" id="RHEA:35047"/>
        <dbReference type="ChEBI" id="CHEBI:15378"/>
        <dbReference type="ChEBI" id="CHEBI:36264"/>
        <dbReference type="ChEBI" id="CHEBI:62727"/>
        <dbReference type="ChEBI" id="CHEBI:71302"/>
        <dbReference type="ChEBI" id="CHEBI:456215"/>
        <dbReference type="EC" id="2.10.1.1"/>
    </reaction>
</comment>
<dbReference type="InterPro" id="IPR038987">
    <property type="entry name" value="MoeA-like"/>
</dbReference>
<dbReference type="GO" id="GO:0046872">
    <property type="term" value="F:metal ion binding"/>
    <property type="evidence" value="ECO:0007669"/>
    <property type="project" value="UniProtKB-UniRule"/>
</dbReference>
<dbReference type="Pfam" id="PF00994">
    <property type="entry name" value="MoCF_biosynth"/>
    <property type="match status" value="1"/>
</dbReference>
<evidence type="ECO:0000256" key="1">
    <source>
        <dbReference type="ARBA" id="ARBA00002901"/>
    </source>
</evidence>
<evidence type="ECO:0000313" key="9">
    <source>
        <dbReference type="Proteomes" id="UP000184139"/>
    </source>
</evidence>
<dbReference type="Pfam" id="PF03454">
    <property type="entry name" value="MoeA_C"/>
    <property type="match status" value="1"/>
</dbReference>
<keyword evidence="6 8" id="KW-0808">Transferase</keyword>
<keyword evidence="9" id="KW-1185">Reference proteome</keyword>
<protein>
    <recommendedName>
        <fullName evidence="6">Molybdopterin molybdenumtransferase</fullName>
        <ecNumber evidence="6">2.10.1.1</ecNumber>
    </recommendedName>
</protein>
<dbReference type="Gene3D" id="3.90.105.10">
    <property type="entry name" value="Molybdopterin biosynthesis moea protein, domain 2"/>
    <property type="match status" value="1"/>
</dbReference>
<evidence type="ECO:0000256" key="6">
    <source>
        <dbReference type="RuleBase" id="RU365090"/>
    </source>
</evidence>
<dbReference type="Gene3D" id="2.40.340.10">
    <property type="entry name" value="MoeA, C-terminal, domain IV"/>
    <property type="match status" value="1"/>
</dbReference>
<dbReference type="InterPro" id="IPR036135">
    <property type="entry name" value="MoeA_linker/N_sf"/>
</dbReference>
<name>A0A1M5V0U4_9BACT</name>
<dbReference type="EC" id="2.10.1.1" evidence="6"/>
<sequence length="402" mass="43285">MISVQEALQILQDNIPPARRAIVPLEAAYGNFLYEDQIAPEPSPRYTNSAMDGFAVRWADCAHATREHPVALELIGESQAGIPFDGLVRGGLAVRISTGAVLPDGADTVIRQEDTRETGDRVEILAIQALGQDVRRQGEEFHAGDLLLARGTRLAARELALLAAFGICLVPVHVQPQVALLVTGTELARPDDQQIKPHQIRDSNSIMLASAVRDAGAILRSIVRVSDSPEETIVAIEQAVAADVDVILCSGGVSVGQHDHVKEGALTAGFTELFWKISQKPGKPLLACRQGNTLLFGLPGNPVSAFMCFSNYVRPVLATLQGTSSVSRTLTARSPERVANTGKRTNFIRVTVEEHPNELAVIREMARQGSHMLSSIVHADGYIVLEPGEVLEANGLIEVVLF</sequence>
<evidence type="ECO:0000256" key="2">
    <source>
        <dbReference type="ARBA" id="ARBA00005046"/>
    </source>
</evidence>
<dbReference type="UniPathway" id="UPA00344"/>
<dbReference type="SUPFAM" id="SSF53218">
    <property type="entry name" value="Molybdenum cofactor biosynthesis proteins"/>
    <property type="match status" value="1"/>
</dbReference>
<organism evidence="8 9">
    <name type="scientific">Desulfofustis glycolicus DSM 9705</name>
    <dbReference type="NCBI Taxonomy" id="1121409"/>
    <lineage>
        <taxon>Bacteria</taxon>
        <taxon>Pseudomonadati</taxon>
        <taxon>Thermodesulfobacteriota</taxon>
        <taxon>Desulfobulbia</taxon>
        <taxon>Desulfobulbales</taxon>
        <taxon>Desulfocapsaceae</taxon>
        <taxon>Desulfofustis</taxon>
    </lineage>
</organism>
<comment type="similarity">
    <text evidence="3 6">Belongs to the MoeA family.</text>
</comment>
<dbReference type="GO" id="GO:0006777">
    <property type="term" value="P:Mo-molybdopterin cofactor biosynthetic process"/>
    <property type="evidence" value="ECO:0007669"/>
    <property type="project" value="UniProtKB-UniRule"/>
</dbReference>
<dbReference type="InterPro" id="IPR001453">
    <property type="entry name" value="MoaB/Mog_dom"/>
</dbReference>
<dbReference type="Proteomes" id="UP000184139">
    <property type="component" value="Unassembled WGS sequence"/>
</dbReference>
<keyword evidence="4 6" id="KW-0501">Molybdenum cofactor biosynthesis</keyword>
<dbReference type="AlphaFoldDB" id="A0A1M5V0U4"/>
<dbReference type="SUPFAM" id="SSF63867">
    <property type="entry name" value="MoeA C-terminal domain-like"/>
    <property type="match status" value="1"/>
</dbReference>
<dbReference type="InterPro" id="IPR036425">
    <property type="entry name" value="MoaB/Mog-like_dom_sf"/>
</dbReference>
<evidence type="ECO:0000256" key="5">
    <source>
        <dbReference type="ARBA" id="ARBA00047317"/>
    </source>
</evidence>
<keyword evidence="6" id="KW-0479">Metal-binding</keyword>
<evidence type="ECO:0000313" key="8">
    <source>
        <dbReference type="EMBL" id="SHH68780.1"/>
    </source>
</evidence>
<dbReference type="Gene3D" id="2.170.190.11">
    <property type="entry name" value="Molybdopterin biosynthesis moea protein, domain 3"/>
    <property type="match status" value="1"/>
</dbReference>
<dbReference type="RefSeq" id="WP_073374738.1">
    <property type="nucleotide sequence ID" value="NZ_FQXS01000006.1"/>
</dbReference>
<evidence type="ECO:0000256" key="4">
    <source>
        <dbReference type="ARBA" id="ARBA00023150"/>
    </source>
</evidence>
<gene>
    <name evidence="8" type="ORF">SAMN02745124_01455</name>
</gene>
<dbReference type="GO" id="GO:0005829">
    <property type="term" value="C:cytosol"/>
    <property type="evidence" value="ECO:0007669"/>
    <property type="project" value="TreeGrafter"/>
</dbReference>
<dbReference type="PANTHER" id="PTHR10192:SF5">
    <property type="entry name" value="GEPHYRIN"/>
    <property type="match status" value="1"/>
</dbReference>
<dbReference type="SUPFAM" id="SSF63882">
    <property type="entry name" value="MoeA N-terminal region -like"/>
    <property type="match status" value="1"/>
</dbReference>
<comment type="function">
    <text evidence="1 6">Catalyzes the insertion of molybdate into adenylated molybdopterin with the concomitant release of AMP.</text>
</comment>
<dbReference type="STRING" id="1121409.SAMN02745124_01455"/>
<dbReference type="InterPro" id="IPR005111">
    <property type="entry name" value="MoeA_C_domain_IV"/>
</dbReference>
<dbReference type="GO" id="GO:0061599">
    <property type="term" value="F:molybdopterin molybdotransferase activity"/>
    <property type="evidence" value="ECO:0007669"/>
    <property type="project" value="UniProtKB-UniRule"/>
</dbReference>
<dbReference type="OrthoDB" id="9804758at2"/>
<evidence type="ECO:0000256" key="3">
    <source>
        <dbReference type="ARBA" id="ARBA00010763"/>
    </source>
</evidence>
<dbReference type="Gene3D" id="3.40.980.10">
    <property type="entry name" value="MoaB/Mog-like domain"/>
    <property type="match status" value="1"/>
</dbReference>
<comment type="pathway">
    <text evidence="2 6">Cofactor biosynthesis; molybdopterin biosynthesis.</text>
</comment>
<evidence type="ECO:0000259" key="7">
    <source>
        <dbReference type="SMART" id="SM00852"/>
    </source>
</evidence>
<dbReference type="InterPro" id="IPR036688">
    <property type="entry name" value="MoeA_C_domain_IV_sf"/>
</dbReference>
<dbReference type="SMART" id="SM00852">
    <property type="entry name" value="MoCF_biosynth"/>
    <property type="match status" value="1"/>
</dbReference>
<feature type="domain" description="MoaB/Mog" evidence="7">
    <location>
        <begin position="179"/>
        <end position="319"/>
    </location>
</feature>
<dbReference type="CDD" id="cd00887">
    <property type="entry name" value="MoeA"/>
    <property type="match status" value="1"/>
</dbReference>
<reference evidence="8 9" key="1">
    <citation type="submission" date="2016-11" db="EMBL/GenBank/DDBJ databases">
        <authorList>
            <person name="Jaros S."/>
            <person name="Januszkiewicz K."/>
            <person name="Wedrychowicz H."/>
        </authorList>
    </citation>
    <scope>NUCLEOTIDE SEQUENCE [LARGE SCALE GENOMIC DNA]</scope>
    <source>
        <strain evidence="8 9">DSM 9705</strain>
    </source>
</reference>
<keyword evidence="6" id="KW-0460">Magnesium</keyword>
<dbReference type="NCBIfam" id="NF045515">
    <property type="entry name" value="Glp_gephyrin"/>
    <property type="match status" value="1"/>
</dbReference>
<dbReference type="Pfam" id="PF03453">
    <property type="entry name" value="MoeA_N"/>
    <property type="match status" value="1"/>
</dbReference>
<dbReference type="NCBIfam" id="TIGR00177">
    <property type="entry name" value="molyb_syn"/>
    <property type="match status" value="1"/>
</dbReference>
<accession>A0A1M5V0U4</accession>